<proteinExistence type="predicted"/>
<evidence type="ECO:0000313" key="3">
    <source>
        <dbReference type="Proteomes" id="UP000694404"/>
    </source>
</evidence>
<evidence type="ECO:0000259" key="1">
    <source>
        <dbReference type="PROSITE" id="PS50805"/>
    </source>
</evidence>
<dbReference type="PANTHER" id="PTHR23232:SF133">
    <property type="entry name" value="RIKEN CDNA 1700020N01 GENE"/>
    <property type="match status" value="1"/>
</dbReference>
<feature type="domain" description="KRAB" evidence="1">
    <location>
        <begin position="11"/>
        <end position="77"/>
    </location>
</feature>
<dbReference type="SMART" id="SM00349">
    <property type="entry name" value="KRAB"/>
    <property type="match status" value="1"/>
</dbReference>
<protein>
    <recommendedName>
        <fullName evidence="1">KRAB domain-containing protein</fullName>
    </recommendedName>
</protein>
<dbReference type="Ensembl" id="ENSCABT00000004424.1">
    <property type="protein sequence ID" value="ENSCABP00000004073.1"/>
    <property type="gene ID" value="ENSCABG00000003084.1"/>
</dbReference>
<reference evidence="2" key="1">
    <citation type="submission" date="2025-08" db="UniProtKB">
        <authorList>
            <consortium name="Ensembl"/>
        </authorList>
    </citation>
    <scope>IDENTIFICATION</scope>
</reference>
<dbReference type="InterPro" id="IPR001909">
    <property type="entry name" value="KRAB"/>
</dbReference>
<dbReference type="SUPFAM" id="SSF109640">
    <property type="entry name" value="KRAB domain (Kruppel-associated box)"/>
    <property type="match status" value="1"/>
</dbReference>
<sequence>IVGFLLFQGPVTFKDVAVYFTREDWALLDPIQRALYWDVVQQNYENVTSLGKDSLKVHATSTMPPLVSKLGVRSSIT</sequence>
<name>A0A8C0IL30_CHEAB</name>
<keyword evidence="3" id="KW-1185">Reference proteome</keyword>
<evidence type="ECO:0000313" key="2">
    <source>
        <dbReference type="Ensembl" id="ENSCABP00000004073.1"/>
    </source>
</evidence>
<dbReference type="GeneTree" id="ENSGT01140000282703"/>
<dbReference type="Proteomes" id="UP000694404">
    <property type="component" value="Unplaced"/>
</dbReference>
<dbReference type="AlphaFoldDB" id="A0A8C0IL30"/>
<organism evidence="2 3">
    <name type="scientific">Chelonoidis abingdonii</name>
    <name type="common">Abingdon island giant tortoise</name>
    <name type="synonym">Testudo abingdonii</name>
    <dbReference type="NCBI Taxonomy" id="106734"/>
    <lineage>
        <taxon>Eukaryota</taxon>
        <taxon>Metazoa</taxon>
        <taxon>Chordata</taxon>
        <taxon>Craniata</taxon>
        <taxon>Vertebrata</taxon>
        <taxon>Euteleostomi</taxon>
        <taxon>Archelosauria</taxon>
        <taxon>Testudinata</taxon>
        <taxon>Testudines</taxon>
        <taxon>Cryptodira</taxon>
        <taxon>Durocryptodira</taxon>
        <taxon>Testudinoidea</taxon>
        <taxon>Testudinidae</taxon>
        <taxon>Chelonoidis</taxon>
    </lineage>
</organism>
<dbReference type="Gene3D" id="6.10.140.140">
    <property type="match status" value="1"/>
</dbReference>
<dbReference type="PROSITE" id="PS50805">
    <property type="entry name" value="KRAB"/>
    <property type="match status" value="1"/>
</dbReference>
<dbReference type="InterPro" id="IPR036051">
    <property type="entry name" value="KRAB_dom_sf"/>
</dbReference>
<accession>A0A8C0IL30</accession>
<dbReference type="CDD" id="cd07765">
    <property type="entry name" value="KRAB_A-box"/>
    <property type="match status" value="1"/>
</dbReference>
<dbReference type="Pfam" id="PF01352">
    <property type="entry name" value="KRAB"/>
    <property type="match status" value="1"/>
</dbReference>
<dbReference type="GO" id="GO:0006355">
    <property type="term" value="P:regulation of DNA-templated transcription"/>
    <property type="evidence" value="ECO:0007669"/>
    <property type="project" value="InterPro"/>
</dbReference>
<dbReference type="InterPro" id="IPR050169">
    <property type="entry name" value="Krueppel_C2H2_ZnF"/>
</dbReference>
<dbReference type="PANTHER" id="PTHR23232">
    <property type="entry name" value="KRAB DOMAIN C2H2 ZINC FINGER"/>
    <property type="match status" value="1"/>
</dbReference>
<reference evidence="2" key="2">
    <citation type="submission" date="2025-09" db="UniProtKB">
        <authorList>
            <consortium name="Ensembl"/>
        </authorList>
    </citation>
    <scope>IDENTIFICATION</scope>
</reference>